<dbReference type="InterPro" id="IPR017439">
    <property type="entry name" value="Amidohydrolase"/>
</dbReference>
<dbReference type="InterPro" id="IPR002933">
    <property type="entry name" value="Peptidase_M20"/>
</dbReference>
<dbReference type="CDD" id="cd08017">
    <property type="entry name" value="M20_IAA_Hyd"/>
    <property type="match status" value="2"/>
</dbReference>
<dbReference type="EMBL" id="AWUE01020389">
    <property type="protein sequence ID" value="OMO68446.1"/>
    <property type="molecule type" value="Genomic_DNA"/>
</dbReference>
<dbReference type="Gene3D" id="3.40.630.10">
    <property type="entry name" value="Zn peptidases"/>
    <property type="match status" value="2"/>
</dbReference>
<proteinExistence type="inferred from homology"/>
<dbReference type="Proteomes" id="UP000187203">
    <property type="component" value="Unassembled WGS sequence"/>
</dbReference>
<dbReference type="SUPFAM" id="SSF53187">
    <property type="entry name" value="Zn-dependent exopeptidases"/>
    <property type="match status" value="2"/>
</dbReference>
<dbReference type="GO" id="GO:0010179">
    <property type="term" value="F:IAA-Ala conjugate hydrolase activity"/>
    <property type="evidence" value="ECO:0007669"/>
    <property type="project" value="TreeGrafter"/>
</dbReference>
<feature type="domain" description="Peptidase M20 dimerisation" evidence="6">
    <location>
        <begin position="216"/>
        <end position="314"/>
    </location>
</feature>
<evidence type="ECO:0000259" key="6">
    <source>
        <dbReference type="Pfam" id="PF07687"/>
    </source>
</evidence>
<dbReference type="Gene3D" id="3.30.70.360">
    <property type="match status" value="2"/>
</dbReference>
<comment type="caution">
    <text evidence="7">The sequence shown here is derived from an EMBL/GenBank/DDBJ whole genome shotgun (WGS) entry which is preliminary data.</text>
</comment>
<name>A0A1R3HDP9_9ROSI</name>
<dbReference type="SUPFAM" id="SSF55031">
    <property type="entry name" value="Bacterial exopeptidase dimerisation domain"/>
    <property type="match status" value="2"/>
</dbReference>
<dbReference type="GO" id="GO:0009850">
    <property type="term" value="P:auxin metabolic process"/>
    <property type="evidence" value="ECO:0007669"/>
    <property type="project" value="InterPro"/>
</dbReference>
<comment type="similarity">
    <text evidence="1">Belongs to the peptidase M20 family.</text>
</comment>
<evidence type="ECO:0000313" key="8">
    <source>
        <dbReference type="Proteomes" id="UP000187203"/>
    </source>
</evidence>
<evidence type="ECO:0000256" key="5">
    <source>
        <dbReference type="SAM" id="SignalP"/>
    </source>
</evidence>
<dbReference type="Pfam" id="PF01546">
    <property type="entry name" value="Peptidase_M20"/>
    <property type="match status" value="2"/>
</dbReference>
<evidence type="ECO:0000256" key="1">
    <source>
        <dbReference type="ARBA" id="ARBA00006153"/>
    </source>
</evidence>
<dbReference type="PANTHER" id="PTHR11014:SF63">
    <property type="entry name" value="METALLOPEPTIDASE, PUTATIVE (AFU_ORTHOLOGUE AFUA_6G09600)-RELATED"/>
    <property type="match status" value="1"/>
</dbReference>
<dbReference type="STRING" id="93759.A0A1R3HDP9"/>
<feature type="chain" id="PRO_5013363035" evidence="5">
    <location>
        <begin position="20"/>
        <end position="851"/>
    </location>
</feature>
<evidence type="ECO:0000256" key="2">
    <source>
        <dbReference type="ARBA" id="ARBA00022729"/>
    </source>
</evidence>
<keyword evidence="3" id="KW-0378">Hydrolase</keyword>
<dbReference type="Pfam" id="PF07687">
    <property type="entry name" value="M20_dimer"/>
    <property type="match status" value="2"/>
</dbReference>
<protein>
    <submittedName>
        <fullName evidence="7">Peptidase M20</fullName>
    </submittedName>
</protein>
<organism evidence="7 8">
    <name type="scientific">Corchorus olitorius</name>
    <dbReference type="NCBI Taxonomy" id="93759"/>
    <lineage>
        <taxon>Eukaryota</taxon>
        <taxon>Viridiplantae</taxon>
        <taxon>Streptophyta</taxon>
        <taxon>Embryophyta</taxon>
        <taxon>Tracheophyta</taxon>
        <taxon>Spermatophyta</taxon>
        <taxon>Magnoliopsida</taxon>
        <taxon>eudicotyledons</taxon>
        <taxon>Gunneridae</taxon>
        <taxon>Pentapetalae</taxon>
        <taxon>rosids</taxon>
        <taxon>malvids</taxon>
        <taxon>Malvales</taxon>
        <taxon>Malvaceae</taxon>
        <taxon>Grewioideae</taxon>
        <taxon>Apeibeae</taxon>
        <taxon>Corchorus</taxon>
    </lineage>
</organism>
<evidence type="ECO:0000256" key="4">
    <source>
        <dbReference type="ARBA" id="ARBA00023211"/>
    </source>
</evidence>
<reference evidence="8" key="1">
    <citation type="submission" date="2013-09" db="EMBL/GenBank/DDBJ databases">
        <title>Corchorus olitorius genome sequencing.</title>
        <authorList>
            <person name="Alam M."/>
            <person name="Haque M.S."/>
            <person name="Islam M.S."/>
            <person name="Emdad E.M."/>
            <person name="Islam M.M."/>
            <person name="Ahmed B."/>
            <person name="Halim A."/>
            <person name="Hossen Q.M.M."/>
            <person name="Hossain M.Z."/>
            <person name="Ahmed R."/>
            <person name="Khan M.M."/>
            <person name="Islam R."/>
            <person name="Rashid M.M."/>
            <person name="Khan S.A."/>
            <person name="Rahman M.S."/>
            <person name="Alam M."/>
            <person name="Yahiya A.S."/>
            <person name="Khan M.S."/>
            <person name="Azam M.S."/>
            <person name="Haque T."/>
            <person name="Lashkar M.Z.H."/>
            <person name="Akhand A.I."/>
            <person name="Morshed G."/>
            <person name="Roy S."/>
            <person name="Uddin K.S."/>
            <person name="Rabeya T."/>
            <person name="Hossain A.S."/>
            <person name="Chowdhury A."/>
            <person name="Snigdha A.R."/>
            <person name="Mortoza M.S."/>
            <person name="Matin S.A."/>
            <person name="Hoque S.M.E."/>
            <person name="Islam M.K."/>
            <person name="Roy D.K."/>
            <person name="Haider R."/>
            <person name="Moosa M.M."/>
            <person name="Elias S.M."/>
            <person name="Hasan A.M."/>
            <person name="Jahan S."/>
            <person name="Shafiuddin M."/>
            <person name="Mahmood N."/>
            <person name="Shommy N.S."/>
        </authorList>
    </citation>
    <scope>NUCLEOTIDE SEQUENCE [LARGE SCALE GENOMIC DNA]</scope>
    <source>
        <strain evidence="8">cv. O-4</strain>
    </source>
</reference>
<dbReference type="FunFam" id="3.30.70.360:FF:000001">
    <property type="entry name" value="N-acetyldiaminopimelate deacetylase"/>
    <property type="match status" value="2"/>
</dbReference>
<gene>
    <name evidence="7" type="ORF">COLO4_29652</name>
</gene>
<feature type="domain" description="Peptidase M20 dimerisation" evidence="6">
    <location>
        <begin position="635"/>
        <end position="733"/>
    </location>
</feature>
<dbReference type="PANTHER" id="PTHR11014">
    <property type="entry name" value="PEPTIDASE M20 FAMILY MEMBER"/>
    <property type="match status" value="1"/>
</dbReference>
<dbReference type="InterPro" id="IPR011650">
    <property type="entry name" value="Peptidase_M20_dimer"/>
</dbReference>
<sequence length="851" mass="93453">MKWLCLLTIISTLPFCSNGDPENHHSRLDLNSLTSSLLDSAREPEFFDWLKRVRRKIHENPELAFEEHETSQLIRSELDSLRIEYRWPLAKTGIVASVGSGVEPWFGLRADMDALPIQELVEWKHKSKNKGKMHACGHDVHVTMLLGAAKLLQKRKDELKGTIKLVFQPGEEAHAGAYHMIKEGAVDNVKAIFGLHVAPELPTGTVGSRPGPFLAGSARFVAKIQGKGGHAALPHRAIDPILATSFAILALQQIVSRETDPLQATVVSVGFVKAGEAANVIPETVTFGGTFRSMTTEGLTYLQQRIKQVIETQAMVHQCSATIDFMEENLRPYPATINDETMYEHAKMVGESVVGKSNVQFLPMSMGAEDFSFYSMNNNMAAAFFMIGTKNETQKPSFNVHTPYLVIDEEVLPIGAAFHAALMGFILYLLFSTFLCQSWALETPPGTELESLTRELLESARKPEFFEWLRGVRRRIHEYPEVGFEEHKTSQLIRTELDSLGISYKWPVAKTGVVATIGSGAKPVFSLRADMDGLPVQELVEWEHKSKIEGKMHACGHDSHVAMVLGAARLLQAKRDELKGTVKLVFQPGEEGYAGAYHMLKDGILDDIDAIFALHVLPAYPTGILASRPGAMTSGAGLFSAVIKGKGGHAALPHLSTDPVLAASFAILALQQIVSRETDPLDTIVVTVGFIEGGNAVNVIPESVRFGGTFRSLTNEGLAHIQKRIREIIELQAAAHQCTATLDFLEDVPLPYPVLNNDEALYEHAKKVGETLVGADNMELHPLITGAEDFSFFSVKTKATMFGLGIRNETLKADQVLHSPYFFLDESALPIGTAFHAAVAVSYLETHVVTH</sequence>
<feature type="signal peptide" evidence="5">
    <location>
        <begin position="1"/>
        <end position="19"/>
    </location>
</feature>
<evidence type="ECO:0000256" key="3">
    <source>
        <dbReference type="ARBA" id="ARBA00022801"/>
    </source>
</evidence>
<dbReference type="NCBIfam" id="TIGR01891">
    <property type="entry name" value="amidohydrolases"/>
    <property type="match status" value="2"/>
</dbReference>
<keyword evidence="2 5" id="KW-0732">Signal</keyword>
<dbReference type="InterPro" id="IPR036264">
    <property type="entry name" value="Bact_exopeptidase_dim_dom"/>
</dbReference>
<dbReference type="GO" id="GO:0005783">
    <property type="term" value="C:endoplasmic reticulum"/>
    <property type="evidence" value="ECO:0007669"/>
    <property type="project" value="TreeGrafter"/>
</dbReference>
<accession>A0A1R3HDP9</accession>
<keyword evidence="8" id="KW-1185">Reference proteome</keyword>
<evidence type="ECO:0000313" key="7">
    <source>
        <dbReference type="EMBL" id="OMO68446.1"/>
    </source>
</evidence>
<keyword evidence="4" id="KW-0464">Manganese</keyword>
<dbReference type="InterPro" id="IPR044757">
    <property type="entry name" value="ILR1-like_Hyd"/>
</dbReference>
<dbReference type="OrthoDB" id="6119954at2759"/>
<dbReference type="AlphaFoldDB" id="A0A1R3HDP9"/>